<proteinExistence type="predicted"/>
<dbReference type="Gramene" id="KOM45677">
    <property type="protein sequence ID" value="KOM45677"/>
    <property type="gene ID" value="LR48_Vigan06g098300"/>
</dbReference>
<dbReference type="AlphaFoldDB" id="A0A0L9USW9"/>
<evidence type="ECO:0000256" key="1">
    <source>
        <dbReference type="SAM" id="MobiDB-lite"/>
    </source>
</evidence>
<evidence type="ECO:0000313" key="3">
    <source>
        <dbReference type="Proteomes" id="UP000053144"/>
    </source>
</evidence>
<organism evidence="2 3">
    <name type="scientific">Phaseolus angularis</name>
    <name type="common">Azuki bean</name>
    <name type="synonym">Vigna angularis</name>
    <dbReference type="NCBI Taxonomy" id="3914"/>
    <lineage>
        <taxon>Eukaryota</taxon>
        <taxon>Viridiplantae</taxon>
        <taxon>Streptophyta</taxon>
        <taxon>Embryophyta</taxon>
        <taxon>Tracheophyta</taxon>
        <taxon>Spermatophyta</taxon>
        <taxon>Magnoliopsida</taxon>
        <taxon>eudicotyledons</taxon>
        <taxon>Gunneridae</taxon>
        <taxon>Pentapetalae</taxon>
        <taxon>rosids</taxon>
        <taxon>fabids</taxon>
        <taxon>Fabales</taxon>
        <taxon>Fabaceae</taxon>
        <taxon>Papilionoideae</taxon>
        <taxon>50 kb inversion clade</taxon>
        <taxon>NPAAA clade</taxon>
        <taxon>indigoferoid/millettioid clade</taxon>
        <taxon>Phaseoleae</taxon>
        <taxon>Vigna</taxon>
    </lineage>
</organism>
<dbReference type="Proteomes" id="UP000053144">
    <property type="component" value="Chromosome 6"/>
</dbReference>
<feature type="compositionally biased region" description="Basic and acidic residues" evidence="1">
    <location>
        <begin position="41"/>
        <end position="51"/>
    </location>
</feature>
<feature type="compositionally biased region" description="Acidic residues" evidence="1">
    <location>
        <begin position="52"/>
        <end position="62"/>
    </location>
</feature>
<name>A0A0L9USW9_PHAAN</name>
<reference evidence="3" key="1">
    <citation type="journal article" date="2015" name="Proc. Natl. Acad. Sci. U.S.A.">
        <title>Genome sequencing of adzuki bean (Vigna angularis) provides insight into high starch and low fat accumulation and domestication.</title>
        <authorList>
            <person name="Yang K."/>
            <person name="Tian Z."/>
            <person name="Chen C."/>
            <person name="Luo L."/>
            <person name="Zhao B."/>
            <person name="Wang Z."/>
            <person name="Yu L."/>
            <person name="Li Y."/>
            <person name="Sun Y."/>
            <person name="Li W."/>
            <person name="Chen Y."/>
            <person name="Li Y."/>
            <person name="Zhang Y."/>
            <person name="Ai D."/>
            <person name="Zhao J."/>
            <person name="Shang C."/>
            <person name="Ma Y."/>
            <person name="Wu B."/>
            <person name="Wang M."/>
            <person name="Gao L."/>
            <person name="Sun D."/>
            <person name="Zhang P."/>
            <person name="Guo F."/>
            <person name="Wang W."/>
            <person name="Li Y."/>
            <person name="Wang J."/>
            <person name="Varshney R.K."/>
            <person name="Wang J."/>
            <person name="Ling H.Q."/>
            <person name="Wan P."/>
        </authorList>
    </citation>
    <scope>NUCLEOTIDE SEQUENCE</scope>
    <source>
        <strain evidence="3">cv. Jingnong 6</strain>
    </source>
</reference>
<evidence type="ECO:0000313" key="2">
    <source>
        <dbReference type="EMBL" id="KOM45677.1"/>
    </source>
</evidence>
<gene>
    <name evidence="2" type="ORF">LR48_Vigan06g098300</name>
</gene>
<feature type="region of interest" description="Disordered" evidence="1">
    <location>
        <begin position="17"/>
        <end position="63"/>
    </location>
</feature>
<sequence>MYFGEVVYILILEGGSSSHSRKSFSRGERRRPTASARRRRGAAESDVHVEDHEYEEEHEDVAEGGFPGGPLDASVLTHYIYNVAYAIWQGQEREEIKLISHGKKLNRLGSCHEGIRDIVNGFGQMSLVGILYDYVDKGTSVELAFNVTP</sequence>
<dbReference type="EMBL" id="CM003376">
    <property type="protein sequence ID" value="KOM45677.1"/>
    <property type="molecule type" value="Genomic_DNA"/>
</dbReference>
<protein>
    <submittedName>
        <fullName evidence="2">Uncharacterized protein</fullName>
    </submittedName>
</protein>
<accession>A0A0L9USW9</accession>